<protein>
    <submittedName>
        <fullName evidence="1">Uncharacterized protein</fullName>
    </submittedName>
</protein>
<organism evidence="1 2">
    <name type="scientific">Actinoplanes philippinensis</name>
    <dbReference type="NCBI Taxonomy" id="35752"/>
    <lineage>
        <taxon>Bacteria</taxon>
        <taxon>Bacillati</taxon>
        <taxon>Actinomycetota</taxon>
        <taxon>Actinomycetes</taxon>
        <taxon>Micromonosporales</taxon>
        <taxon>Micromonosporaceae</taxon>
        <taxon>Actinoplanes</taxon>
    </lineage>
</organism>
<dbReference type="RefSeq" id="WP_093618615.1">
    <property type="nucleotide sequence ID" value="NZ_BOMT01000057.1"/>
</dbReference>
<dbReference type="EMBL" id="FONV01000010">
    <property type="protein sequence ID" value="SFF42384.1"/>
    <property type="molecule type" value="Genomic_DNA"/>
</dbReference>
<accession>A0A1I2IJG4</accession>
<evidence type="ECO:0000313" key="2">
    <source>
        <dbReference type="Proteomes" id="UP000199645"/>
    </source>
</evidence>
<dbReference type="OrthoDB" id="3402197at2"/>
<reference evidence="1 2" key="1">
    <citation type="submission" date="2016-10" db="EMBL/GenBank/DDBJ databases">
        <authorList>
            <person name="de Groot N.N."/>
        </authorList>
    </citation>
    <scope>NUCLEOTIDE SEQUENCE [LARGE SCALE GENOMIC DNA]</scope>
    <source>
        <strain evidence="1 2">DSM 43019</strain>
    </source>
</reference>
<proteinExistence type="predicted"/>
<name>A0A1I2IJG4_9ACTN</name>
<sequence length="106" mass="11749">MPDFAAAIERLLTRIHHWDEPRWRSASATAGLSRSALVQGLVQQLADLGAEAEKRPSRPVPHLHDLVLRDQLRVLADDILAANPTDDLLERATQATNDVRDSLVGR</sequence>
<gene>
    <name evidence="1" type="ORF">SAMN05421541_110121</name>
</gene>
<keyword evidence="2" id="KW-1185">Reference proteome</keyword>
<evidence type="ECO:0000313" key="1">
    <source>
        <dbReference type="EMBL" id="SFF42384.1"/>
    </source>
</evidence>
<dbReference type="AlphaFoldDB" id="A0A1I2IJG4"/>
<dbReference type="Proteomes" id="UP000199645">
    <property type="component" value="Unassembled WGS sequence"/>
</dbReference>